<evidence type="ECO:0000259" key="5">
    <source>
        <dbReference type="SMART" id="SM01228"/>
    </source>
</evidence>
<dbReference type="InterPro" id="IPR036188">
    <property type="entry name" value="FAD/NAD-bd_sf"/>
</dbReference>
<dbReference type="Pfam" id="PF21680">
    <property type="entry name" value="GIDA_C_1st"/>
    <property type="match status" value="1"/>
</dbReference>
<evidence type="ECO:0000256" key="1">
    <source>
        <dbReference type="ARBA" id="ARBA00001974"/>
    </source>
</evidence>
<dbReference type="SUPFAM" id="SSF51905">
    <property type="entry name" value="FAD/NAD(P)-binding domain"/>
    <property type="match status" value="1"/>
</dbReference>
<dbReference type="Pfam" id="PF13932">
    <property type="entry name" value="SAM_GIDA_C"/>
    <property type="match status" value="1"/>
</dbReference>
<organism evidence="6 7">
    <name type="scientific">Dimorphilus gyrociliatus</name>
    <dbReference type="NCBI Taxonomy" id="2664684"/>
    <lineage>
        <taxon>Eukaryota</taxon>
        <taxon>Metazoa</taxon>
        <taxon>Spiralia</taxon>
        <taxon>Lophotrochozoa</taxon>
        <taxon>Annelida</taxon>
        <taxon>Polychaeta</taxon>
        <taxon>Polychaeta incertae sedis</taxon>
        <taxon>Dinophilidae</taxon>
        <taxon>Dimorphilus</taxon>
    </lineage>
</organism>
<dbReference type="AlphaFoldDB" id="A0A7I8W009"/>
<evidence type="ECO:0000256" key="2">
    <source>
        <dbReference type="ARBA" id="ARBA00007653"/>
    </source>
</evidence>
<dbReference type="PANTHER" id="PTHR11806">
    <property type="entry name" value="GLUCOSE INHIBITED DIVISION PROTEIN A"/>
    <property type="match status" value="1"/>
</dbReference>
<dbReference type="FunFam" id="3.50.50.60:FF:000002">
    <property type="entry name" value="tRNA uridine 5-carboxymethylaminomethyl modification enzyme MnmG"/>
    <property type="match status" value="1"/>
</dbReference>
<comment type="cofactor">
    <cofactor evidence="1">
        <name>FAD</name>
        <dbReference type="ChEBI" id="CHEBI:57692"/>
    </cofactor>
</comment>
<gene>
    <name evidence="6" type="ORF">DGYR_LOCUS9009</name>
</gene>
<dbReference type="PANTHER" id="PTHR11806:SF0">
    <property type="entry name" value="PROTEIN MTO1 HOMOLOG, MITOCHONDRIAL"/>
    <property type="match status" value="1"/>
</dbReference>
<dbReference type="FunFam" id="3.50.50.60:FF:000082">
    <property type="entry name" value="protein MTO1 homolog, mitochondrial isoform X1"/>
    <property type="match status" value="1"/>
</dbReference>
<dbReference type="PROSITE" id="PS01280">
    <property type="entry name" value="GIDA_1"/>
    <property type="match status" value="1"/>
</dbReference>
<reference evidence="6 7" key="1">
    <citation type="submission" date="2020-08" db="EMBL/GenBank/DDBJ databases">
        <authorList>
            <person name="Hejnol A."/>
        </authorList>
    </citation>
    <scope>NUCLEOTIDE SEQUENCE [LARGE SCALE GENOMIC DNA]</scope>
</reference>
<dbReference type="EMBL" id="CAJFCJ010000013">
    <property type="protein sequence ID" value="CAD5121004.1"/>
    <property type="molecule type" value="Genomic_DNA"/>
</dbReference>
<dbReference type="InterPro" id="IPR020595">
    <property type="entry name" value="MnmG-rel_CS"/>
</dbReference>
<dbReference type="InterPro" id="IPR040131">
    <property type="entry name" value="MnmG_N"/>
</dbReference>
<dbReference type="InterPro" id="IPR049312">
    <property type="entry name" value="GIDA_C_N"/>
</dbReference>
<dbReference type="GO" id="GO:0002098">
    <property type="term" value="P:tRNA wobble uridine modification"/>
    <property type="evidence" value="ECO:0007669"/>
    <property type="project" value="InterPro"/>
</dbReference>
<dbReference type="SMART" id="SM01228">
    <property type="entry name" value="GIDA_assoc_3"/>
    <property type="match status" value="1"/>
</dbReference>
<dbReference type="Pfam" id="PF01134">
    <property type="entry name" value="GIDA"/>
    <property type="match status" value="1"/>
</dbReference>
<evidence type="ECO:0000256" key="4">
    <source>
        <dbReference type="ARBA" id="ARBA00022827"/>
    </source>
</evidence>
<comment type="caution">
    <text evidence="6">The sequence shown here is derived from an EMBL/GenBank/DDBJ whole genome shotgun (WGS) entry which is preliminary data.</text>
</comment>
<dbReference type="InterPro" id="IPR004416">
    <property type="entry name" value="MnmG"/>
</dbReference>
<dbReference type="InterPro" id="IPR026904">
    <property type="entry name" value="MnmG_C"/>
</dbReference>
<protein>
    <submittedName>
        <fullName evidence="6">DgyrCDS9548</fullName>
    </submittedName>
</protein>
<evidence type="ECO:0000313" key="6">
    <source>
        <dbReference type="EMBL" id="CAD5121004.1"/>
    </source>
</evidence>
<keyword evidence="4" id="KW-0274">FAD</keyword>
<name>A0A7I8W009_9ANNE</name>
<evidence type="ECO:0000256" key="3">
    <source>
        <dbReference type="ARBA" id="ARBA00022630"/>
    </source>
</evidence>
<accession>A0A7I8W009</accession>
<keyword evidence="3" id="KW-0285">Flavoprotein</keyword>
<dbReference type="NCBIfam" id="TIGR00136">
    <property type="entry name" value="mnmG_gidA"/>
    <property type="match status" value="1"/>
</dbReference>
<comment type="similarity">
    <text evidence="2">Belongs to the MnmG family.</text>
</comment>
<evidence type="ECO:0000313" key="7">
    <source>
        <dbReference type="Proteomes" id="UP000549394"/>
    </source>
</evidence>
<dbReference type="InterPro" id="IPR044920">
    <property type="entry name" value="MnmG_C_subdom_sf"/>
</dbReference>
<feature type="domain" description="tRNA uridine 5-carboxymethylaminomethyl modification enzyme C-terminal subdomain" evidence="5">
    <location>
        <begin position="579"/>
        <end position="649"/>
    </location>
</feature>
<dbReference type="InterPro" id="IPR047001">
    <property type="entry name" value="MnmG_C_subdom"/>
</dbReference>
<dbReference type="Gene3D" id="3.50.50.60">
    <property type="entry name" value="FAD/NAD(P)-binding domain"/>
    <property type="match status" value="2"/>
</dbReference>
<dbReference type="GO" id="GO:0030488">
    <property type="term" value="P:tRNA methylation"/>
    <property type="evidence" value="ECO:0007669"/>
    <property type="project" value="TreeGrafter"/>
</dbReference>
<sequence>MYYRITALIRNNQTFIANKLSTHRILQRSFSLKNKYDVIVVGGGHAGIEAASISARTGTPTLLVTHKKTTIGEMSCNPSFGGIGKGHLVREIDALDGICAKICDKAGIFYKVLNRSKGPAVWGLRAQIDRKLYKKYIQEELDQTPNLDIIEESVEDLIIDHNFEKPICQGIRTESDLEIFSKSVLLTTGTFLKGQINIGLEVKEAGRLGDKPSIGLSNTLRKSGFRLERLKTGTPPRIDKCTINFSVLSEEIADNPPIPFSFMNNKVKIPPEDQVVTHLTYTTPKLNQIIVKNQHLNRHVTEETKGPRYCPSIESKVLRFGHLNHRIWLEPEGLSSNVIYPQGLSCTLPAELQQKLINTIPGLENAKMLQPGYGVEYDYVDPRQLKRTLETKKIENLYLAGQINGTTGYEEAASQGLIAGCNASMKARGRSDEFILSRSDAYIGVLIDDLTTKGAFEPYRMFTSRAEFRLLLRPDNADARLTLPSFKYGFIHEKRHSIASKNNILVNELLDLLKNFSLTSKKWNELLEVRPVHSTAQKTAFELLGGGKLQLQNLFNLFPEIFKIERFEENILERVRIMALYNSAIERQQLLIKELNQDFQMKLPFNLDYDQLNINNDAKIELNETKPDSILAASRLQTVRPSDIMILLKFVKRM</sequence>
<dbReference type="Gene3D" id="1.10.150.570">
    <property type="entry name" value="GidA associated domain, C-terminal subdomain"/>
    <property type="match status" value="1"/>
</dbReference>
<proteinExistence type="inferred from homology"/>
<dbReference type="GO" id="GO:0050660">
    <property type="term" value="F:flavin adenine dinucleotide binding"/>
    <property type="evidence" value="ECO:0007669"/>
    <property type="project" value="InterPro"/>
</dbReference>
<dbReference type="OrthoDB" id="3329at2759"/>
<dbReference type="Proteomes" id="UP000549394">
    <property type="component" value="Unassembled WGS sequence"/>
</dbReference>
<keyword evidence="7" id="KW-1185">Reference proteome</keyword>
<dbReference type="InterPro" id="IPR002218">
    <property type="entry name" value="MnmG-rel"/>
</dbReference>
<dbReference type="GO" id="GO:0005829">
    <property type="term" value="C:cytosol"/>
    <property type="evidence" value="ECO:0007669"/>
    <property type="project" value="TreeGrafter"/>
</dbReference>